<protein>
    <submittedName>
        <fullName evidence="3">Amino acid adenylation domain-containing protein</fullName>
    </submittedName>
</protein>
<gene>
    <name evidence="3" type="ORF">SAMN05216463_1511</name>
</gene>
<dbReference type="SUPFAM" id="SSF56801">
    <property type="entry name" value="Acetyl-CoA synthetase-like"/>
    <property type="match status" value="1"/>
</dbReference>
<dbReference type="InterPro" id="IPR000873">
    <property type="entry name" value="AMP-dep_synth/lig_dom"/>
</dbReference>
<dbReference type="InterPro" id="IPR020845">
    <property type="entry name" value="AMP-binding_CS"/>
</dbReference>
<organism evidence="3 4">
    <name type="scientific">Xylanibacter ruminicola</name>
    <name type="common">Prevotella ruminicola</name>
    <dbReference type="NCBI Taxonomy" id="839"/>
    <lineage>
        <taxon>Bacteria</taxon>
        <taxon>Pseudomonadati</taxon>
        <taxon>Bacteroidota</taxon>
        <taxon>Bacteroidia</taxon>
        <taxon>Bacteroidales</taxon>
        <taxon>Prevotellaceae</taxon>
        <taxon>Xylanibacter</taxon>
    </lineage>
</organism>
<dbReference type="AlphaFoldDB" id="A0A1M6ZCX1"/>
<dbReference type="Pfam" id="PF00501">
    <property type="entry name" value="AMP-binding"/>
    <property type="match status" value="1"/>
</dbReference>
<dbReference type="RefSeq" id="WP_139261760.1">
    <property type="nucleotide sequence ID" value="NZ_FRBD01000051.1"/>
</dbReference>
<name>A0A1M6ZCX1_XYLRU</name>
<dbReference type="InterPro" id="IPR045851">
    <property type="entry name" value="AMP-bd_C_sf"/>
</dbReference>
<dbReference type="GO" id="GO:0031177">
    <property type="term" value="F:phosphopantetheine binding"/>
    <property type="evidence" value="ECO:0007669"/>
    <property type="project" value="TreeGrafter"/>
</dbReference>
<dbReference type="GO" id="GO:0044550">
    <property type="term" value="P:secondary metabolite biosynthetic process"/>
    <property type="evidence" value="ECO:0007669"/>
    <property type="project" value="TreeGrafter"/>
</dbReference>
<dbReference type="Pfam" id="PF13193">
    <property type="entry name" value="AMP-binding_C"/>
    <property type="match status" value="1"/>
</dbReference>
<feature type="non-terminal residue" evidence="3">
    <location>
        <position position="1"/>
    </location>
</feature>
<sequence>FENYPVPQGMDETLEEWNFRPVQTEEEPFNELSIAIGQHSNGTFEIKIAYDPSLYPQEEIGTVENTFTSILQSMAAQSDARIKDIRIVNEEEQTELIKLGMGERMEYAPPETLVSLFRAQAAKTPNNIAVVFKDRQLTYRDLDDLTDHLAAYLINKYHVQPEEAVGVMIERSELMAVYPLAIMKAGGAYMPLDFTFPEERLQYMCQDANIRLILSEEDRVKQAMTGFKGEVFMAEDLQSLPANTDRLPKPLPSQRFVILYTSGSTGKPKGVILEHHNIVIFCHWYIREAAITQEDRLLAFSNFGFDTHMMDIYPALFTGASVHILSSDIRMNMEAMNSYMEQNRITIAFLTTQVGHLFATSFNNTSLRLLTVAGEKLQPLKKPNYSVINAYGPTECFVSTFYNITHDYDSALIGVPIDNYQLFIIDESIRLLPRGMAGELVIGGEGVARGYLHPLENDTNKFFMFMGQRCYRTGDLCRWNEQGELEYLGRIDTQVKLRGYRIELGEIESQALKYDGIKQAVATVHDEQLLCLYYAADCDIDEGTLKEFLAQSLPDYMVPAAYIHLDELPLTPNG</sequence>
<dbReference type="EMBL" id="FRBD01000051">
    <property type="protein sequence ID" value="SHL28209.1"/>
    <property type="molecule type" value="Genomic_DNA"/>
</dbReference>
<dbReference type="InterPro" id="IPR025110">
    <property type="entry name" value="AMP-bd_C"/>
</dbReference>
<dbReference type="PROSITE" id="PS00455">
    <property type="entry name" value="AMP_BINDING"/>
    <property type="match status" value="1"/>
</dbReference>
<dbReference type="Gene3D" id="3.30.300.30">
    <property type="match status" value="1"/>
</dbReference>
<evidence type="ECO:0000259" key="2">
    <source>
        <dbReference type="Pfam" id="PF13193"/>
    </source>
</evidence>
<proteinExistence type="predicted"/>
<evidence type="ECO:0000313" key="4">
    <source>
        <dbReference type="Proteomes" id="UP000184130"/>
    </source>
</evidence>
<dbReference type="Gene3D" id="3.40.50.12780">
    <property type="entry name" value="N-terminal domain of ligase-like"/>
    <property type="match status" value="1"/>
</dbReference>
<dbReference type="PANTHER" id="PTHR45527">
    <property type="entry name" value="NONRIBOSOMAL PEPTIDE SYNTHETASE"/>
    <property type="match status" value="1"/>
</dbReference>
<feature type="non-terminal residue" evidence="3">
    <location>
        <position position="574"/>
    </location>
</feature>
<dbReference type="NCBIfam" id="TIGR01733">
    <property type="entry name" value="AA-adenyl-dom"/>
    <property type="match status" value="1"/>
</dbReference>
<evidence type="ECO:0000313" key="3">
    <source>
        <dbReference type="EMBL" id="SHL28209.1"/>
    </source>
</evidence>
<feature type="domain" description="AMP-binding enzyme C-terminal" evidence="2">
    <location>
        <begin position="506"/>
        <end position="574"/>
    </location>
</feature>
<dbReference type="CDD" id="cd05930">
    <property type="entry name" value="A_NRPS"/>
    <property type="match status" value="1"/>
</dbReference>
<evidence type="ECO:0000259" key="1">
    <source>
        <dbReference type="Pfam" id="PF00501"/>
    </source>
</evidence>
<dbReference type="Gene3D" id="3.30.559.30">
    <property type="entry name" value="Nonribosomal peptide synthetase, condensation domain"/>
    <property type="match status" value="1"/>
</dbReference>
<reference evidence="3 4" key="1">
    <citation type="submission" date="2016-11" db="EMBL/GenBank/DDBJ databases">
        <authorList>
            <person name="Jaros S."/>
            <person name="Januszkiewicz K."/>
            <person name="Wedrychowicz H."/>
        </authorList>
    </citation>
    <scope>NUCLEOTIDE SEQUENCE [LARGE SCALE GENOMIC DNA]</scope>
    <source>
        <strain evidence="3 4">KHT3</strain>
    </source>
</reference>
<dbReference type="InterPro" id="IPR010071">
    <property type="entry name" value="AA_adenyl_dom"/>
</dbReference>
<feature type="domain" description="AMP-dependent synthetase/ligase" evidence="1">
    <location>
        <begin position="117"/>
        <end position="452"/>
    </location>
</feature>
<dbReference type="PANTHER" id="PTHR45527:SF1">
    <property type="entry name" value="FATTY ACID SYNTHASE"/>
    <property type="match status" value="1"/>
</dbReference>
<dbReference type="Proteomes" id="UP000184130">
    <property type="component" value="Unassembled WGS sequence"/>
</dbReference>
<dbReference type="GO" id="GO:0005737">
    <property type="term" value="C:cytoplasm"/>
    <property type="evidence" value="ECO:0007669"/>
    <property type="project" value="TreeGrafter"/>
</dbReference>
<dbReference type="InterPro" id="IPR042099">
    <property type="entry name" value="ANL_N_sf"/>
</dbReference>
<dbReference type="GO" id="GO:0043041">
    <property type="term" value="P:amino acid activation for nonribosomal peptide biosynthetic process"/>
    <property type="evidence" value="ECO:0007669"/>
    <property type="project" value="TreeGrafter"/>
</dbReference>
<accession>A0A1M6ZCX1</accession>
<dbReference type="OrthoDB" id="4317020at2"/>